<gene>
    <name evidence="1" type="ORF">L6164_006555</name>
</gene>
<evidence type="ECO:0000313" key="2">
    <source>
        <dbReference type="Proteomes" id="UP000828941"/>
    </source>
</evidence>
<dbReference type="EMBL" id="CM039428">
    <property type="protein sequence ID" value="KAI4352288.1"/>
    <property type="molecule type" value="Genomic_DNA"/>
</dbReference>
<sequence>MMFQIIELLGKCASVNTSKRVFLLSFTLFVIIFLLSLLRGSAPSSPKISTSTSLRSKDILKQCDLFSGKWVSHPQGPYYNKETCRWIPDQQNCIKNGRPDAEFMKWRWKPDGCELPLFNAKHFLEIVRGKSMAFVGDSVGRNQMQSLLCLLAGVAYPNDISGTYTLHPYSTVWYYADYSFTLATLWSTFLVRASDIDPNSHSYSSIMNLYLDEVDKSWVSQIENFDYVIISAGQWFLRPNIFYERGQIVGCYNCNNKDITPLTNYYGQRKAFQTAFKTLTDLKGYKGVTILRTYSPEHFENGQWNNGGSCGRTRPFTQEEKRLDGYILEIYLTQVEAFRSEEKEARKRGLEFWLLDISELMMLRADGHPNTYGRSRDKNVTINDCVHWCIPGPIDTWNEFLLHMMKMGYGISSNSKLRRIFLKH</sequence>
<comment type="caution">
    <text evidence="1">The sequence shown here is derived from an EMBL/GenBank/DDBJ whole genome shotgun (WGS) entry which is preliminary data.</text>
</comment>
<keyword evidence="2" id="KW-1185">Reference proteome</keyword>
<dbReference type="Proteomes" id="UP000828941">
    <property type="component" value="Chromosome 3"/>
</dbReference>
<name>A0ACB9PUA6_BAUVA</name>
<evidence type="ECO:0000313" key="1">
    <source>
        <dbReference type="EMBL" id="KAI4352288.1"/>
    </source>
</evidence>
<reference evidence="1 2" key="1">
    <citation type="journal article" date="2022" name="DNA Res.">
        <title>Chromosomal-level genome assembly of the orchid tree Bauhinia variegata (Leguminosae; Cercidoideae) supports the allotetraploid origin hypothesis of Bauhinia.</title>
        <authorList>
            <person name="Zhong Y."/>
            <person name="Chen Y."/>
            <person name="Zheng D."/>
            <person name="Pang J."/>
            <person name="Liu Y."/>
            <person name="Luo S."/>
            <person name="Meng S."/>
            <person name="Qian L."/>
            <person name="Wei D."/>
            <person name="Dai S."/>
            <person name="Zhou R."/>
        </authorList>
    </citation>
    <scope>NUCLEOTIDE SEQUENCE [LARGE SCALE GENOMIC DNA]</scope>
    <source>
        <strain evidence="1">BV-YZ2020</strain>
    </source>
</reference>
<proteinExistence type="predicted"/>
<organism evidence="1 2">
    <name type="scientific">Bauhinia variegata</name>
    <name type="common">Purple orchid tree</name>
    <name type="synonym">Phanera variegata</name>
    <dbReference type="NCBI Taxonomy" id="167791"/>
    <lineage>
        <taxon>Eukaryota</taxon>
        <taxon>Viridiplantae</taxon>
        <taxon>Streptophyta</taxon>
        <taxon>Embryophyta</taxon>
        <taxon>Tracheophyta</taxon>
        <taxon>Spermatophyta</taxon>
        <taxon>Magnoliopsida</taxon>
        <taxon>eudicotyledons</taxon>
        <taxon>Gunneridae</taxon>
        <taxon>Pentapetalae</taxon>
        <taxon>rosids</taxon>
        <taxon>fabids</taxon>
        <taxon>Fabales</taxon>
        <taxon>Fabaceae</taxon>
        <taxon>Cercidoideae</taxon>
        <taxon>Cercideae</taxon>
        <taxon>Bauhiniinae</taxon>
        <taxon>Bauhinia</taxon>
    </lineage>
</organism>
<accession>A0ACB9PUA6</accession>
<protein>
    <submittedName>
        <fullName evidence="1">Uncharacterized protein</fullName>
    </submittedName>
</protein>